<gene>
    <name evidence="4" type="ORF">ZIOFF_000056</name>
</gene>
<accession>A0A8J5HTH5</accession>
<evidence type="ECO:0000313" key="5">
    <source>
        <dbReference type="Proteomes" id="UP000734854"/>
    </source>
</evidence>
<keyword evidence="1" id="KW-1133">Transmembrane helix</keyword>
<feature type="signal peptide" evidence="2">
    <location>
        <begin position="1"/>
        <end position="22"/>
    </location>
</feature>
<sequence length="302" mass="33916">MVESSFHLLAFLLVLSPAACLAHVRSAAQPLCPRSDLAFLGHLEYQCLPSVDLSPPVEVSGEILEKELGSGKKSAYFSVLFYASWCPFSHSRRPTFDALSSMFPQIKHFLVEESSVMPSVFSRYGIHSFPALMLINGTTRLRYQGLNDLTSLVYFYKRTTGLDPVMHPEIDLAGSGRVRTQVLQVESARELITKEPYLAFSVLFIFLRMSICIIYAIYTRVKAFCVSHAWHLNLRFLCESSHLLEQVLHLVDVKRLCSNLRLCNRTRNLRKGANNARVWASSLASVSLGEPSTSKLTPTDPQ</sequence>
<dbReference type="AlphaFoldDB" id="A0A8J5HTH5"/>
<keyword evidence="1" id="KW-0472">Membrane</keyword>
<proteinExistence type="predicted"/>
<feature type="chain" id="PRO_5035275895" description="Thioredoxin domain-containing protein" evidence="2">
    <location>
        <begin position="23"/>
        <end position="302"/>
    </location>
</feature>
<dbReference type="Pfam" id="PF00085">
    <property type="entry name" value="Thioredoxin"/>
    <property type="match status" value="1"/>
</dbReference>
<dbReference type="PANTHER" id="PTHR47126">
    <property type="entry name" value="5'-ADENYLYLSULFATE REDUCTASE-LIKE 7"/>
    <property type="match status" value="1"/>
</dbReference>
<name>A0A8J5HTH5_ZINOF</name>
<dbReference type="InterPro" id="IPR013766">
    <property type="entry name" value="Thioredoxin_domain"/>
</dbReference>
<reference evidence="4 5" key="1">
    <citation type="submission" date="2020-08" db="EMBL/GenBank/DDBJ databases">
        <title>Plant Genome Project.</title>
        <authorList>
            <person name="Zhang R.-G."/>
        </authorList>
    </citation>
    <scope>NUCLEOTIDE SEQUENCE [LARGE SCALE GENOMIC DNA]</scope>
    <source>
        <tissue evidence="4">Rhizome</tissue>
    </source>
</reference>
<feature type="domain" description="Thioredoxin" evidence="3">
    <location>
        <begin position="76"/>
        <end position="155"/>
    </location>
</feature>
<dbReference type="EMBL" id="JACMSC010000001">
    <property type="protein sequence ID" value="KAG6535102.1"/>
    <property type="molecule type" value="Genomic_DNA"/>
</dbReference>
<keyword evidence="1" id="KW-0812">Transmembrane</keyword>
<protein>
    <recommendedName>
        <fullName evidence="3">Thioredoxin domain-containing protein</fullName>
    </recommendedName>
</protein>
<feature type="transmembrane region" description="Helical" evidence="1">
    <location>
        <begin position="197"/>
        <end position="218"/>
    </location>
</feature>
<dbReference type="InterPro" id="IPR044794">
    <property type="entry name" value="APRL5/7"/>
</dbReference>
<evidence type="ECO:0000313" key="4">
    <source>
        <dbReference type="EMBL" id="KAG6535102.1"/>
    </source>
</evidence>
<dbReference type="Proteomes" id="UP000734854">
    <property type="component" value="Unassembled WGS sequence"/>
</dbReference>
<dbReference type="PANTHER" id="PTHR47126:SF3">
    <property type="entry name" value="5'-ADENYLYLSULFATE REDUCTASE-LIKE 5"/>
    <property type="match status" value="1"/>
</dbReference>
<comment type="caution">
    <text evidence="4">The sequence shown here is derived from an EMBL/GenBank/DDBJ whole genome shotgun (WGS) entry which is preliminary data.</text>
</comment>
<evidence type="ECO:0000256" key="1">
    <source>
        <dbReference type="SAM" id="Phobius"/>
    </source>
</evidence>
<keyword evidence="2" id="KW-0732">Signal</keyword>
<dbReference type="OrthoDB" id="1899781at2759"/>
<organism evidence="4 5">
    <name type="scientific">Zingiber officinale</name>
    <name type="common">Ginger</name>
    <name type="synonym">Amomum zingiber</name>
    <dbReference type="NCBI Taxonomy" id="94328"/>
    <lineage>
        <taxon>Eukaryota</taxon>
        <taxon>Viridiplantae</taxon>
        <taxon>Streptophyta</taxon>
        <taxon>Embryophyta</taxon>
        <taxon>Tracheophyta</taxon>
        <taxon>Spermatophyta</taxon>
        <taxon>Magnoliopsida</taxon>
        <taxon>Liliopsida</taxon>
        <taxon>Zingiberales</taxon>
        <taxon>Zingiberaceae</taxon>
        <taxon>Zingiber</taxon>
    </lineage>
</organism>
<evidence type="ECO:0000259" key="3">
    <source>
        <dbReference type="Pfam" id="PF00085"/>
    </source>
</evidence>
<keyword evidence="5" id="KW-1185">Reference proteome</keyword>
<evidence type="ECO:0000256" key="2">
    <source>
        <dbReference type="SAM" id="SignalP"/>
    </source>
</evidence>